<dbReference type="PANTHER" id="PTHR30093">
    <property type="entry name" value="GENERAL SECRETION PATHWAY PROTEIN G"/>
    <property type="match status" value="1"/>
</dbReference>
<dbReference type="InterPro" id="IPR045584">
    <property type="entry name" value="Pilin-like"/>
</dbReference>
<dbReference type="PANTHER" id="PTHR30093:SF47">
    <property type="entry name" value="TYPE IV PILUS NON-CORE MINOR PILIN PILE"/>
    <property type="match status" value="1"/>
</dbReference>
<dbReference type="PROSITE" id="PS00409">
    <property type="entry name" value="PROKAR_NTER_METHYL"/>
    <property type="match status" value="1"/>
</dbReference>
<evidence type="ECO:0000313" key="3">
    <source>
        <dbReference type="Proteomes" id="UP000321121"/>
    </source>
</evidence>
<proteinExistence type="predicted"/>
<dbReference type="Pfam" id="PF16732">
    <property type="entry name" value="ComP_DUS"/>
    <property type="match status" value="1"/>
</dbReference>
<keyword evidence="3" id="KW-1185">Reference proteome</keyword>
<organism evidence="2 3">
    <name type="scientific">Halomonas halophila</name>
    <dbReference type="NCBI Taxonomy" id="29573"/>
    <lineage>
        <taxon>Bacteria</taxon>
        <taxon>Pseudomonadati</taxon>
        <taxon>Pseudomonadota</taxon>
        <taxon>Gammaproteobacteria</taxon>
        <taxon>Oceanospirillales</taxon>
        <taxon>Halomonadaceae</taxon>
        <taxon>Halomonas</taxon>
    </lineage>
</organism>
<evidence type="ECO:0000313" key="2">
    <source>
        <dbReference type="EMBL" id="GEK74520.1"/>
    </source>
</evidence>
<feature type="transmembrane region" description="Helical" evidence="1">
    <location>
        <begin position="21"/>
        <end position="43"/>
    </location>
</feature>
<dbReference type="SUPFAM" id="SSF54523">
    <property type="entry name" value="Pili subunits"/>
    <property type="match status" value="1"/>
</dbReference>
<keyword evidence="1" id="KW-0472">Membrane</keyword>
<protein>
    <submittedName>
        <fullName evidence="2">Type IV pilin</fullName>
    </submittedName>
</protein>
<gene>
    <name evidence="2" type="ORF">HHA04nite_30640</name>
</gene>
<accession>A0ABQ0U7W0</accession>
<keyword evidence="1" id="KW-1133">Transmembrane helix</keyword>
<dbReference type="InterPro" id="IPR012902">
    <property type="entry name" value="N_methyl_site"/>
</dbReference>
<comment type="caution">
    <text evidence="2">The sequence shown here is derived from an EMBL/GenBank/DDBJ whole genome shotgun (WGS) entry which is preliminary data.</text>
</comment>
<evidence type="ECO:0000256" key="1">
    <source>
        <dbReference type="SAM" id="Phobius"/>
    </source>
</evidence>
<dbReference type="EMBL" id="BJUS01000048">
    <property type="protein sequence ID" value="GEK74520.1"/>
    <property type="molecule type" value="Genomic_DNA"/>
</dbReference>
<dbReference type="InterPro" id="IPR031982">
    <property type="entry name" value="PilE-like"/>
</dbReference>
<keyword evidence="1" id="KW-0812">Transmembrane</keyword>
<dbReference type="Pfam" id="PF07963">
    <property type="entry name" value="N_methyl"/>
    <property type="match status" value="1"/>
</dbReference>
<name>A0ABQ0U7W0_9GAMM</name>
<dbReference type="Proteomes" id="UP000321121">
    <property type="component" value="Unassembled WGS sequence"/>
</dbReference>
<dbReference type="Gene3D" id="3.30.700.10">
    <property type="entry name" value="Glycoprotein, Type 4 Pilin"/>
    <property type="match status" value="1"/>
</dbReference>
<sequence length="136" mass="15143">MRRSMNRTRRRDRAWHQAGFTLIELLIVVAIIGILAAIAYPSYTSYVERARLSDGQAGLMQAAGEMERCYTRHYSYKASCLQTRTSPEGVYPRISFDGDPGSAFKLKATEGTRVPSGCGTIWLESDGTRGPDGCWE</sequence>
<reference evidence="2 3" key="1">
    <citation type="submission" date="2019-07" db="EMBL/GenBank/DDBJ databases">
        <title>Whole genome shotgun sequence of Halomonas halophila NBRC 102604.</title>
        <authorList>
            <person name="Hosoyama A."/>
            <person name="Uohara A."/>
            <person name="Ohji S."/>
            <person name="Ichikawa N."/>
        </authorList>
    </citation>
    <scope>NUCLEOTIDE SEQUENCE [LARGE SCALE GENOMIC DNA]</scope>
    <source>
        <strain evidence="2 3">NBRC 102604</strain>
    </source>
</reference>
<dbReference type="NCBIfam" id="TIGR02532">
    <property type="entry name" value="IV_pilin_GFxxxE"/>
    <property type="match status" value="1"/>
</dbReference>